<gene>
    <name evidence="1" type="ORF">HMPREF0653_02430</name>
</gene>
<protein>
    <submittedName>
        <fullName evidence="1">Uncharacterized protein</fullName>
    </submittedName>
</protein>
<dbReference type="Proteomes" id="UP000016660">
    <property type="component" value="Unassembled WGS sequence"/>
</dbReference>
<name>A0ABN0NP80_9BACT</name>
<evidence type="ECO:0000313" key="1">
    <source>
        <dbReference type="EMBL" id="ERJ72132.1"/>
    </source>
</evidence>
<accession>A0ABN0NP80</accession>
<sequence>MEIFRANQRHRPCASRSPLLPLRIKRNQHRLMAHQSGICGHKKRKCNTLYGKQKRVATSIEITTL</sequence>
<evidence type="ECO:0000313" key="2">
    <source>
        <dbReference type="Proteomes" id="UP000016660"/>
    </source>
</evidence>
<comment type="caution">
    <text evidence="1">The sequence shown here is derived from an EMBL/GenBank/DDBJ whole genome shotgun (WGS) entry which is preliminary data.</text>
</comment>
<dbReference type="EMBL" id="AWUY01000263">
    <property type="protein sequence ID" value="ERJ72132.1"/>
    <property type="molecule type" value="Genomic_DNA"/>
</dbReference>
<keyword evidence="2" id="KW-1185">Reference proteome</keyword>
<proteinExistence type="predicted"/>
<organism evidence="1 2">
    <name type="scientific">Prevotella disiens JCM 6334 = ATCC 29426</name>
    <dbReference type="NCBI Taxonomy" id="1235811"/>
    <lineage>
        <taxon>Bacteria</taxon>
        <taxon>Pseudomonadati</taxon>
        <taxon>Bacteroidota</taxon>
        <taxon>Bacteroidia</taxon>
        <taxon>Bacteroidales</taxon>
        <taxon>Prevotellaceae</taxon>
        <taxon>Prevotella</taxon>
    </lineage>
</organism>
<reference evidence="1 2" key="1">
    <citation type="submission" date="2013-06" db="EMBL/GenBank/DDBJ databases">
        <authorList>
            <person name="Weinstock G."/>
            <person name="Sodergren E."/>
            <person name="Lobos E.A."/>
            <person name="Fulton L."/>
            <person name="Fulton R."/>
            <person name="Courtney L."/>
            <person name="Fronick C."/>
            <person name="O'Laughlin M."/>
            <person name="Godfrey J."/>
            <person name="Wilson R.M."/>
            <person name="Miner T."/>
            <person name="Farmer C."/>
            <person name="Delehaunty K."/>
            <person name="Cordes M."/>
            <person name="Minx P."/>
            <person name="Tomlinson C."/>
            <person name="Chen J."/>
            <person name="Wollam A."/>
            <person name="Pepin K.H."/>
            <person name="Bhonagiri V."/>
            <person name="Zhang X."/>
            <person name="Warren W."/>
            <person name="Mitreva M."/>
            <person name="Mardis E.R."/>
            <person name="Wilson R.K."/>
        </authorList>
    </citation>
    <scope>NUCLEOTIDE SEQUENCE [LARGE SCALE GENOMIC DNA]</scope>
    <source>
        <strain evidence="1 2">ATCC 29426</strain>
    </source>
</reference>